<evidence type="ECO:0000313" key="2">
    <source>
        <dbReference type="RefSeq" id="XP_006815435.1"/>
    </source>
</evidence>
<dbReference type="PANTHER" id="PTHR12001">
    <property type="entry name" value="GERANYLGERANYL PYROPHOSPHATE SYNTHASE"/>
    <property type="match status" value="1"/>
</dbReference>
<dbReference type="InterPro" id="IPR008949">
    <property type="entry name" value="Isoprenoid_synthase_dom_sf"/>
</dbReference>
<dbReference type="RefSeq" id="XP_006815435.1">
    <property type="nucleotide sequence ID" value="XM_006815372.1"/>
</dbReference>
<dbReference type="PANTHER" id="PTHR12001:SF55">
    <property type="entry name" value="ALL TRANS-POLYPRENYL-DIPHOSPHATE SYNTHASE PDSS2"/>
    <property type="match status" value="1"/>
</dbReference>
<accession>A0ABM0M5Z4</accession>
<dbReference type="GeneID" id="102803371"/>
<evidence type="ECO:0000313" key="1">
    <source>
        <dbReference type="Proteomes" id="UP000694865"/>
    </source>
</evidence>
<reference evidence="2" key="1">
    <citation type="submission" date="2025-08" db="UniProtKB">
        <authorList>
            <consortium name="RefSeq"/>
        </authorList>
    </citation>
    <scope>IDENTIFICATION</scope>
    <source>
        <tissue evidence="2">Testes</tissue>
    </source>
</reference>
<gene>
    <name evidence="2" type="primary">LOC102803371</name>
</gene>
<dbReference type="Gene3D" id="1.10.600.10">
    <property type="entry name" value="Farnesyl Diphosphate Synthase"/>
    <property type="match status" value="1"/>
</dbReference>
<feature type="non-terminal residue" evidence="2">
    <location>
        <position position="219"/>
    </location>
</feature>
<organism evidence="1 2">
    <name type="scientific">Saccoglossus kowalevskii</name>
    <name type="common">Acorn worm</name>
    <dbReference type="NCBI Taxonomy" id="10224"/>
    <lineage>
        <taxon>Eukaryota</taxon>
        <taxon>Metazoa</taxon>
        <taxon>Hemichordata</taxon>
        <taxon>Enteropneusta</taxon>
        <taxon>Harrimaniidae</taxon>
        <taxon>Saccoglossus</taxon>
    </lineage>
</organism>
<keyword evidence="1" id="KW-1185">Reference proteome</keyword>
<dbReference type="Proteomes" id="UP000694865">
    <property type="component" value="Unplaced"/>
</dbReference>
<protein>
    <submittedName>
        <fullName evidence="2">Uncharacterized protein LOC102803371</fullName>
    </submittedName>
</protein>
<name>A0ABM0M5Z4_SACKO</name>
<sequence>MKGVFIVTKYWRSWRNLLLQRTHNRTFAAFSAVDFTNNLSPDVLKRGSPPLSNCAFSFCKEYSHSYSAYINGGTTSELAKRRYYSTVLSNGGGIKVNDPRSRTSSLWHIHRDISFLGFGSPEHSAWSKAVSEAEKLVGYPTSFMSLRCLLSDELSNVALQVRKLVGTNHPLLKTARTFIYDGRNTMQTRGLIVLLVSKAAGPTTPTNQLQQNIVSGIYA</sequence>
<proteinExistence type="predicted"/>